<accession>A0ABP3T0C6</accession>
<evidence type="ECO:0000313" key="2">
    <source>
        <dbReference type="EMBL" id="GAA0671805.1"/>
    </source>
</evidence>
<name>A0ABP3T0C6_9ACTN</name>
<dbReference type="Proteomes" id="UP001500724">
    <property type="component" value="Unassembled WGS sequence"/>
</dbReference>
<dbReference type="RefSeq" id="WP_344007672.1">
    <property type="nucleotide sequence ID" value="NZ_BAAAGU010000106.1"/>
</dbReference>
<dbReference type="Gene3D" id="3.90.79.10">
    <property type="entry name" value="Nucleoside Triphosphate Pyrophosphohydrolase"/>
    <property type="match status" value="1"/>
</dbReference>
<dbReference type="SUPFAM" id="SSF55811">
    <property type="entry name" value="Nudix"/>
    <property type="match status" value="1"/>
</dbReference>
<evidence type="ECO:0000259" key="1">
    <source>
        <dbReference type="PROSITE" id="PS51462"/>
    </source>
</evidence>
<comment type="caution">
    <text evidence="2">The sequence shown here is derived from an EMBL/GenBank/DDBJ whole genome shotgun (WGS) entry which is preliminary data.</text>
</comment>
<dbReference type="Pfam" id="PF00293">
    <property type="entry name" value="NUDIX"/>
    <property type="match status" value="1"/>
</dbReference>
<organism evidence="2 3">
    <name type="scientific">Streptomyces thermocarboxydovorans</name>
    <dbReference type="NCBI Taxonomy" id="59298"/>
    <lineage>
        <taxon>Bacteria</taxon>
        <taxon>Bacillati</taxon>
        <taxon>Actinomycetota</taxon>
        <taxon>Actinomycetes</taxon>
        <taxon>Kitasatosporales</taxon>
        <taxon>Streptomycetaceae</taxon>
        <taxon>Streptomyces</taxon>
    </lineage>
</organism>
<dbReference type="InterPro" id="IPR015797">
    <property type="entry name" value="NUDIX_hydrolase-like_dom_sf"/>
</dbReference>
<sequence length="164" mass="18534">MKDAYGRAPARPVQKAERGTVVAVVLTWHGRIGLFKRSRLVSHDAGLWHCVTGFAEDGCTPRVQALLELFEETGLLVAELTAFRTGPVLELGDDRGGFWKVHTFHAETERRRLQLNWEHDSYRWVRPRFLVRFDGQVPWLRHVLSAALAPEPIQLGHAHPGDAA</sequence>
<gene>
    <name evidence="2" type="ORF">GCM10009535_59420</name>
</gene>
<protein>
    <recommendedName>
        <fullName evidence="1">Nudix hydrolase domain-containing protein</fullName>
    </recommendedName>
</protein>
<feature type="domain" description="Nudix hydrolase" evidence="1">
    <location>
        <begin position="17"/>
        <end position="148"/>
    </location>
</feature>
<dbReference type="PROSITE" id="PS51462">
    <property type="entry name" value="NUDIX"/>
    <property type="match status" value="1"/>
</dbReference>
<evidence type="ECO:0000313" key="3">
    <source>
        <dbReference type="Proteomes" id="UP001500724"/>
    </source>
</evidence>
<keyword evidence="3" id="KW-1185">Reference proteome</keyword>
<proteinExistence type="predicted"/>
<dbReference type="InterPro" id="IPR000086">
    <property type="entry name" value="NUDIX_hydrolase_dom"/>
</dbReference>
<dbReference type="EMBL" id="BAAAGU010000106">
    <property type="protein sequence ID" value="GAA0671805.1"/>
    <property type="molecule type" value="Genomic_DNA"/>
</dbReference>
<reference evidence="3" key="1">
    <citation type="journal article" date="2019" name="Int. J. Syst. Evol. Microbiol.">
        <title>The Global Catalogue of Microorganisms (GCM) 10K type strain sequencing project: providing services to taxonomists for standard genome sequencing and annotation.</title>
        <authorList>
            <consortium name="The Broad Institute Genomics Platform"/>
            <consortium name="The Broad Institute Genome Sequencing Center for Infectious Disease"/>
            <person name="Wu L."/>
            <person name="Ma J."/>
        </authorList>
    </citation>
    <scope>NUCLEOTIDE SEQUENCE [LARGE SCALE GENOMIC DNA]</scope>
    <source>
        <strain evidence="3">JCM 10367</strain>
    </source>
</reference>